<evidence type="ECO:0000313" key="1">
    <source>
        <dbReference type="EMBL" id="PTX08693.1"/>
    </source>
</evidence>
<dbReference type="EMBL" id="QBKG01000001">
    <property type="protein sequence ID" value="PTX08693.1"/>
    <property type="molecule type" value="Genomic_DNA"/>
</dbReference>
<comment type="caution">
    <text evidence="1">The sequence shown here is derived from an EMBL/GenBank/DDBJ whole genome shotgun (WGS) entry which is preliminary data.</text>
</comment>
<protein>
    <submittedName>
        <fullName evidence="1">Uncharacterized protein</fullName>
    </submittedName>
</protein>
<dbReference type="AlphaFoldDB" id="A0A2T5XYT3"/>
<dbReference type="Proteomes" id="UP000243985">
    <property type="component" value="Unassembled WGS sequence"/>
</dbReference>
<evidence type="ECO:0000313" key="2">
    <source>
        <dbReference type="Proteomes" id="UP000243985"/>
    </source>
</evidence>
<proteinExistence type="predicted"/>
<organism evidence="1 2">
    <name type="scientific">Capnocytophaga leadbetteri</name>
    <dbReference type="NCBI Taxonomy" id="327575"/>
    <lineage>
        <taxon>Bacteria</taxon>
        <taxon>Pseudomonadati</taxon>
        <taxon>Bacteroidota</taxon>
        <taxon>Flavobacteriia</taxon>
        <taxon>Flavobacteriales</taxon>
        <taxon>Flavobacteriaceae</taxon>
        <taxon>Capnocytophaga</taxon>
    </lineage>
</organism>
<gene>
    <name evidence="1" type="ORF">C8P65_101361</name>
</gene>
<name>A0A2T5XYT3_9FLAO</name>
<sequence length="35" mass="4032">MIESILVIDFFYKAIVLFAKESVSIYFCPLNNVTC</sequence>
<accession>A0A2T5XYT3</accession>
<reference evidence="1 2" key="1">
    <citation type="submission" date="2018-04" db="EMBL/GenBank/DDBJ databases">
        <title>Genomic Encyclopedia of Archaeal and Bacterial Type Strains, Phase II (KMG-II): from individual species to whole genera.</title>
        <authorList>
            <person name="Goeker M."/>
        </authorList>
    </citation>
    <scope>NUCLEOTIDE SEQUENCE [LARGE SCALE GENOMIC DNA]</scope>
    <source>
        <strain evidence="1 2">DSM 22902</strain>
    </source>
</reference>